<feature type="repeat" description="PPR" evidence="3">
    <location>
        <begin position="214"/>
        <end position="248"/>
    </location>
</feature>
<dbReference type="EMBL" id="PKPP01008234">
    <property type="protein sequence ID" value="PWA51234.1"/>
    <property type="molecule type" value="Genomic_DNA"/>
</dbReference>
<feature type="repeat" description="PPR" evidence="3">
    <location>
        <begin position="249"/>
        <end position="283"/>
    </location>
</feature>
<evidence type="ECO:0000256" key="1">
    <source>
        <dbReference type="ARBA" id="ARBA00007626"/>
    </source>
</evidence>
<name>A0A2U1LQH7_ARTAN</name>
<dbReference type="InterPro" id="IPR002885">
    <property type="entry name" value="PPR_rpt"/>
</dbReference>
<dbReference type="Proteomes" id="UP000245207">
    <property type="component" value="Unassembled WGS sequence"/>
</dbReference>
<reference evidence="4 5" key="1">
    <citation type="journal article" date="2018" name="Mol. Plant">
        <title>The genome of Artemisia annua provides insight into the evolution of Asteraceae family and artemisinin biosynthesis.</title>
        <authorList>
            <person name="Shen Q."/>
            <person name="Zhang L."/>
            <person name="Liao Z."/>
            <person name="Wang S."/>
            <person name="Yan T."/>
            <person name="Shi P."/>
            <person name="Liu M."/>
            <person name="Fu X."/>
            <person name="Pan Q."/>
            <person name="Wang Y."/>
            <person name="Lv Z."/>
            <person name="Lu X."/>
            <person name="Zhang F."/>
            <person name="Jiang W."/>
            <person name="Ma Y."/>
            <person name="Chen M."/>
            <person name="Hao X."/>
            <person name="Li L."/>
            <person name="Tang Y."/>
            <person name="Lv G."/>
            <person name="Zhou Y."/>
            <person name="Sun X."/>
            <person name="Brodelius P.E."/>
            <person name="Rose J.K.C."/>
            <person name="Tang K."/>
        </authorList>
    </citation>
    <scope>NUCLEOTIDE SEQUENCE [LARGE SCALE GENOMIC DNA]</scope>
    <source>
        <strain evidence="5">cv. Huhao1</strain>
        <tissue evidence="4">Leaf</tissue>
    </source>
</reference>
<feature type="repeat" description="PPR" evidence="3">
    <location>
        <begin position="354"/>
        <end position="388"/>
    </location>
</feature>
<keyword evidence="5" id="KW-1185">Reference proteome</keyword>
<comment type="similarity">
    <text evidence="1">Belongs to the PPR family. P subfamily.</text>
</comment>
<dbReference type="InterPro" id="IPR050667">
    <property type="entry name" value="PPR-containing_protein"/>
</dbReference>
<dbReference type="Gene3D" id="1.25.40.10">
    <property type="entry name" value="Tetratricopeptide repeat domain"/>
    <property type="match status" value="3"/>
</dbReference>
<evidence type="ECO:0000313" key="4">
    <source>
        <dbReference type="EMBL" id="PWA51234.1"/>
    </source>
</evidence>
<dbReference type="PROSITE" id="PS51375">
    <property type="entry name" value="PPR"/>
    <property type="match status" value="6"/>
</dbReference>
<evidence type="ECO:0000256" key="2">
    <source>
        <dbReference type="ARBA" id="ARBA00022737"/>
    </source>
</evidence>
<evidence type="ECO:0000313" key="5">
    <source>
        <dbReference type="Proteomes" id="UP000245207"/>
    </source>
</evidence>
<sequence>MPSFHHHLTKLITTTITKYPSIKPTTLSFHTNPNTPPSHSQITKLISQQSDPLLAKEIFDLTLKTYPSYQHSYQTYHTLILKLARFRRFSQMDTLLTTLKNDRNCAVKPSLFTDIIRIYGEANMLDKVVNMFYKILEFDIRPRTKQLNVVLEILVRDRAYLRAAFDLFRCAYRYDVVANVETYNVLMRAFCLSGELSVAYKLFNEMFKRDIVPNVESYRILMQGLCRRSQVNRAVELLDDMLNKGFVPDCLSYTTVLNSLCRKKKLREAYKLLCRMKVKGCNPDIVHYNTVILGFCRENRALDACKVIEDMSANGCLPNLVSYRTLVSGLCSQGLYDEAKSYLDLMMAKGFSPHVSVWYSLINGLCNVGKIEDACVVLEGMLKSGEAPHIDTWNDVVSRGSNRPRNFCFLKGTRNQSTRFRFLSSKDFSVEYKWIDKKNQQFCSCYYLVVRTVKDEIVTSLIDGTKSWLSRNPLKNLYNHPFCDEMGVKTVVPLVSRRTGVNRSPVTTYYIVNGLIEFGKCSFGGGVINGVLNSHSSIIEVSFAKKVDGGQIGFSGKASQQNMARNWKCKKAVCACDSEL</sequence>
<feature type="repeat" description="PPR" evidence="3">
    <location>
        <begin position="319"/>
        <end position="353"/>
    </location>
</feature>
<organism evidence="4 5">
    <name type="scientific">Artemisia annua</name>
    <name type="common">Sweet wormwood</name>
    <dbReference type="NCBI Taxonomy" id="35608"/>
    <lineage>
        <taxon>Eukaryota</taxon>
        <taxon>Viridiplantae</taxon>
        <taxon>Streptophyta</taxon>
        <taxon>Embryophyta</taxon>
        <taxon>Tracheophyta</taxon>
        <taxon>Spermatophyta</taxon>
        <taxon>Magnoliopsida</taxon>
        <taxon>eudicotyledons</taxon>
        <taxon>Gunneridae</taxon>
        <taxon>Pentapetalae</taxon>
        <taxon>asterids</taxon>
        <taxon>campanulids</taxon>
        <taxon>Asterales</taxon>
        <taxon>Asteraceae</taxon>
        <taxon>Asteroideae</taxon>
        <taxon>Anthemideae</taxon>
        <taxon>Artemisiinae</taxon>
        <taxon>Artemisia</taxon>
    </lineage>
</organism>
<protein>
    <submittedName>
        <fullName evidence="4">Pentatricopeptide repeat-containing protein</fullName>
    </submittedName>
</protein>
<evidence type="ECO:0000256" key="3">
    <source>
        <dbReference type="PROSITE-ProRule" id="PRU00708"/>
    </source>
</evidence>
<dbReference type="Pfam" id="PF12854">
    <property type="entry name" value="PPR_1"/>
    <property type="match status" value="2"/>
</dbReference>
<feature type="repeat" description="PPR" evidence="3">
    <location>
        <begin position="284"/>
        <end position="318"/>
    </location>
</feature>
<proteinExistence type="inferred from homology"/>
<dbReference type="PANTHER" id="PTHR47939">
    <property type="entry name" value="MEMBRANE-ASSOCIATED SALT-INDUCIBLE PROTEIN-LIKE"/>
    <property type="match status" value="1"/>
</dbReference>
<gene>
    <name evidence="4" type="ORF">CTI12_AA465480</name>
</gene>
<dbReference type="InterPro" id="IPR011990">
    <property type="entry name" value="TPR-like_helical_dom_sf"/>
</dbReference>
<feature type="repeat" description="PPR" evidence="3">
    <location>
        <begin position="179"/>
        <end position="213"/>
    </location>
</feature>
<dbReference type="STRING" id="35608.A0A2U1LQH7"/>
<dbReference type="AlphaFoldDB" id="A0A2U1LQH7"/>
<comment type="caution">
    <text evidence="4">The sequence shown here is derived from an EMBL/GenBank/DDBJ whole genome shotgun (WGS) entry which is preliminary data.</text>
</comment>
<dbReference type="NCBIfam" id="TIGR00756">
    <property type="entry name" value="PPR"/>
    <property type="match status" value="6"/>
</dbReference>
<keyword evidence="2" id="KW-0677">Repeat</keyword>
<dbReference type="Pfam" id="PF13041">
    <property type="entry name" value="PPR_2"/>
    <property type="match status" value="2"/>
</dbReference>
<accession>A0A2U1LQH7</accession>
<dbReference type="PANTHER" id="PTHR47939:SF13">
    <property type="entry name" value="OS03G0201400 PROTEIN"/>
    <property type="match status" value="1"/>
</dbReference>
<dbReference type="OrthoDB" id="185373at2759"/>